<evidence type="ECO:0000313" key="2">
    <source>
        <dbReference type="Proteomes" id="UP000027222"/>
    </source>
</evidence>
<reference evidence="2" key="1">
    <citation type="journal article" date="2014" name="Proc. Natl. Acad. Sci. U.S.A.">
        <title>Extensive sampling of basidiomycete genomes demonstrates inadequacy of the white-rot/brown-rot paradigm for wood decay fungi.</title>
        <authorList>
            <person name="Riley R."/>
            <person name="Salamov A.A."/>
            <person name="Brown D.W."/>
            <person name="Nagy L.G."/>
            <person name="Floudas D."/>
            <person name="Held B.W."/>
            <person name="Levasseur A."/>
            <person name="Lombard V."/>
            <person name="Morin E."/>
            <person name="Otillar R."/>
            <person name="Lindquist E.A."/>
            <person name="Sun H."/>
            <person name="LaButti K.M."/>
            <person name="Schmutz J."/>
            <person name="Jabbour D."/>
            <person name="Luo H."/>
            <person name="Baker S.E."/>
            <person name="Pisabarro A.G."/>
            <person name="Walton J.D."/>
            <person name="Blanchette R.A."/>
            <person name="Henrissat B."/>
            <person name="Martin F."/>
            <person name="Cullen D."/>
            <person name="Hibbett D.S."/>
            <person name="Grigoriev I.V."/>
        </authorList>
    </citation>
    <scope>NUCLEOTIDE SEQUENCE [LARGE SCALE GENOMIC DNA]</scope>
    <source>
        <strain evidence="2">CBS 339.88</strain>
    </source>
</reference>
<organism evidence="1 2">
    <name type="scientific">Galerina marginata (strain CBS 339.88)</name>
    <dbReference type="NCBI Taxonomy" id="685588"/>
    <lineage>
        <taxon>Eukaryota</taxon>
        <taxon>Fungi</taxon>
        <taxon>Dikarya</taxon>
        <taxon>Basidiomycota</taxon>
        <taxon>Agaricomycotina</taxon>
        <taxon>Agaricomycetes</taxon>
        <taxon>Agaricomycetidae</taxon>
        <taxon>Agaricales</taxon>
        <taxon>Agaricineae</taxon>
        <taxon>Strophariaceae</taxon>
        <taxon>Galerina</taxon>
    </lineage>
</organism>
<dbReference type="HOGENOM" id="CLU_1250808_0_0_1"/>
<dbReference type="AlphaFoldDB" id="A0A067T0E2"/>
<dbReference type="Proteomes" id="UP000027222">
    <property type="component" value="Unassembled WGS sequence"/>
</dbReference>
<proteinExistence type="predicted"/>
<sequence length="222" mass="24372">MNQEGRSDGPPTPVSGYKAGTLLLTLCHSFKIDELPAFYKHAVVPFPQTYKDAKLAARQAFSGYFSTQTSPIVLKCAIRRKDGSVVWASINPNEWSAVVRPDDGEIGVFVADHLHAPYLASFISPDEGDVQKAAQKMIRLEIKAGLHDNDVSMIIGAPPTLPDLEKLAEELFLQSNTTTQASPVRIQISISSNGDWIDIHNSGYARIIETGNEPIEMLATHW</sequence>
<evidence type="ECO:0000313" key="1">
    <source>
        <dbReference type="EMBL" id="KDR76606.1"/>
    </source>
</evidence>
<dbReference type="OrthoDB" id="3063824at2759"/>
<name>A0A067T0E2_GALM3</name>
<gene>
    <name evidence="1" type="ORF">GALMADRAFT_225612</name>
</gene>
<accession>A0A067T0E2</accession>
<dbReference type="EMBL" id="KL142378">
    <property type="protein sequence ID" value="KDR76606.1"/>
    <property type="molecule type" value="Genomic_DNA"/>
</dbReference>
<protein>
    <submittedName>
        <fullName evidence="1">Uncharacterized protein</fullName>
    </submittedName>
</protein>
<keyword evidence="2" id="KW-1185">Reference proteome</keyword>